<evidence type="ECO:0000256" key="1">
    <source>
        <dbReference type="ARBA" id="ARBA00012552"/>
    </source>
</evidence>
<dbReference type="PANTHER" id="PTHR47959:SF21">
    <property type="entry name" value="DEAD-BOX HELICASE 56"/>
    <property type="match status" value="1"/>
</dbReference>
<protein>
    <recommendedName>
        <fullName evidence="1">RNA helicase</fullName>
        <ecNumber evidence="1">3.6.4.13</ecNumber>
    </recommendedName>
</protein>
<evidence type="ECO:0000259" key="8">
    <source>
        <dbReference type="PROSITE" id="PS51194"/>
    </source>
</evidence>
<evidence type="ECO:0000256" key="4">
    <source>
        <dbReference type="ARBA" id="ARBA00022806"/>
    </source>
</evidence>
<sequence length="87" mass="9626">VARGVDFQDVAAVFNFDFPSTARSYTHRIGRTARAGKAGVSLSFIVPHDAVKPGTEELAPKRIGKVDDEAVFTRVEAKQKGKHRCRW</sequence>
<keyword evidence="5" id="KW-0067">ATP-binding</keyword>
<feature type="domain" description="Helicase C-terminal" evidence="8">
    <location>
        <begin position="1"/>
        <end position="79"/>
    </location>
</feature>
<evidence type="ECO:0000256" key="6">
    <source>
        <dbReference type="ARBA" id="ARBA00022884"/>
    </source>
</evidence>
<dbReference type="PANTHER" id="PTHR47959">
    <property type="entry name" value="ATP-DEPENDENT RNA HELICASE RHLE-RELATED"/>
    <property type="match status" value="1"/>
</dbReference>
<dbReference type="Pfam" id="PF00271">
    <property type="entry name" value="Helicase_C"/>
    <property type="match status" value="1"/>
</dbReference>
<evidence type="ECO:0000313" key="10">
    <source>
        <dbReference type="Proteomes" id="UP000271241"/>
    </source>
</evidence>
<dbReference type="InterPro" id="IPR050079">
    <property type="entry name" value="DEAD_box_RNA_helicase"/>
</dbReference>
<dbReference type="STRING" id="78915.A0A4P9XL73"/>
<dbReference type="Proteomes" id="UP000271241">
    <property type="component" value="Unassembled WGS sequence"/>
</dbReference>
<reference evidence="10" key="1">
    <citation type="journal article" date="2018" name="Nat. Microbiol.">
        <title>Leveraging single-cell genomics to expand the fungal tree of life.</title>
        <authorList>
            <person name="Ahrendt S.R."/>
            <person name="Quandt C.A."/>
            <person name="Ciobanu D."/>
            <person name="Clum A."/>
            <person name="Salamov A."/>
            <person name="Andreopoulos B."/>
            <person name="Cheng J.F."/>
            <person name="Woyke T."/>
            <person name="Pelin A."/>
            <person name="Henrissat B."/>
            <person name="Reynolds N.K."/>
            <person name="Benny G.L."/>
            <person name="Smith M.E."/>
            <person name="James T.Y."/>
            <person name="Grigoriev I.V."/>
        </authorList>
    </citation>
    <scope>NUCLEOTIDE SEQUENCE [LARGE SCALE GENOMIC DNA]</scope>
    <source>
        <strain evidence="10">RSA 1356</strain>
    </source>
</reference>
<dbReference type="Gene3D" id="3.40.50.300">
    <property type="entry name" value="P-loop containing nucleotide triphosphate hydrolases"/>
    <property type="match status" value="1"/>
</dbReference>
<name>A0A4P9XL73_9FUNG</name>
<dbReference type="GO" id="GO:0003723">
    <property type="term" value="F:RNA binding"/>
    <property type="evidence" value="ECO:0007669"/>
    <property type="project" value="UniProtKB-KW"/>
</dbReference>
<dbReference type="GO" id="GO:0016787">
    <property type="term" value="F:hydrolase activity"/>
    <property type="evidence" value="ECO:0007669"/>
    <property type="project" value="UniProtKB-KW"/>
</dbReference>
<dbReference type="OrthoDB" id="196131at2759"/>
<gene>
    <name evidence="9" type="ORF">THASP1DRAFT_18272</name>
</gene>
<dbReference type="EMBL" id="KZ992853">
    <property type="protein sequence ID" value="RKP06597.1"/>
    <property type="molecule type" value="Genomic_DNA"/>
</dbReference>
<keyword evidence="3" id="KW-0378">Hydrolase</keyword>
<proteinExistence type="predicted"/>
<evidence type="ECO:0000256" key="7">
    <source>
        <dbReference type="ARBA" id="ARBA00047984"/>
    </source>
</evidence>
<feature type="non-terminal residue" evidence="9">
    <location>
        <position position="1"/>
    </location>
</feature>
<dbReference type="InterPro" id="IPR001650">
    <property type="entry name" value="Helicase_C-like"/>
</dbReference>
<organism evidence="9 10">
    <name type="scientific">Thamnocephalis sphaerospora</name>
    <dbReference type="NCBI Taxonomy" id="78915"/>
    <lineage>
        <taxon>Eukaryota</taxon>
        <taxon>Fungi</taxon>
        <taxon>Fungi incertae sedis</taxon>
        <taxon>Zoopagomycota</taxon>
        <taxon>Zoopagomycotina</taxon>
        <taxon>Zoopagomycetes</taxon>
        <taxon>Zoopagales</taxon>
        <taxon>Sigmoideomycetaceae</taxon>
        <taxon>Thamnocephalis</taxon>
    </lineage>
</organism>
<evidence type="ECO:0000256" key="2">
    <source>
        <dbReference type="ARBA" id="ARBA00022741"/>
    </source>
</evidence>
<accession>A0A4P9XL73</accession>
<dbReference type="GO" id="GO:0005524">
    <property type="term" value="F:ATP binding"/>
    <property type="evidence" value="ECO:0007669"/>
    <property type="project" value="UniProtKB-KW"/>
</dbReference>
<dbReference type="GO" id="GO:0003724">
    <property type="term" value="F:RNA helicase activity"/>
    <property type="evidence" value="ECO:0007669"/>
    <property type="project" value="UniProtKB-EC"/>
</dbReference>
<keyword evidence="4" id="KW-0347">Helicase</keyword>
<dbReference type="EC" id="3.6.4.13" evidence="1"/>
<comment type="catalytic activity">
    <reaction evidence="7">
        <text>ATP + H2O = ADP + phosphate + H(+)</text>
        <dbReference type="Rhea" id="RHEA:13065"/>
        <dbReference type="ChEBI" id="CHEBI:15377"/>
        <dbReference type="ChEBI" id="CHEBI:15378"/>
        <dbReference type="ChEBI" id="CHEBI:30616"/>
        <dbReference type="ChEBI" id="CHEBI:43474"/>
        <dbReference type="ChEBI" id="CHEBI:456216"/>
        <dbReference type="EC" id="3.6.4.13"/>
    </reaction>
</comment>
<keyword evidence="10" id="KW-1185">Reference proteome</keyword>
<evidence type="ECO:0000313" key="9">
    <source>
        <dbReference type="EMBL" id="RKP06597.1"/>
    </source>
</evidence>
<dbReference type="AlphaFoldDB" id="A0A4P9XL73"/>
<keyword evidence="2" id="KW-0547">Nucleotide-binding</keyword>
<keyword evidence="6" id="KW-0694">RNA-binding</keyword>
<evidence type="ECO:0000256" key="3">
    <source>
        <dbReference type="ARBA" id="ARBA00022801"/>
    </source>
</evidence>
<dbReference type="GO" id="GO:0005829">
    <property type="term" value="C:cytosol"/>
    <property type="evidence" value="ECO:0007669"/>
    <property type="project" value="TreeGrafter"/>
</dbReference>
<dbReference type="InterPro" id="IPR027417">
    <property type="entry name" value="P-loop_NTPase"/>
</dbReference>
<evidence type="ECO:0000256" key="5">
    <source>
        <dbReference type="ARBA" id="ARBA00022840"/>
    </source>
</evidence>
<dbReference type="SUPFAM" id="SSF52540">
    <property type="entry name" value="P-loop containing nucleoside triphosphate hydrolases"/>
    <property type="match status" value="1"/>
</dbReference>
<dbReference type="PROSITE" id="PS51194">
    <property type="entry name" value="HELICASE_CTER"/>
    <property type="match status" value="1"/>
</dbReference>